<feature type="binding site" evidence="18">
    <location>
        <position position="142"/>
    </location>
    <ligand>
        <name>(6S)-NADPHX</name>
        <dbReference type="ChEBI" id="CHEBI:64076"/>
    </ligand>
</feature>
<evidence type="ECO:0000256" key="9">
    <source>
        <dbReference type="ARBA" id="ARBA00022958"/>
    </source>
</evidence>
<keyword evidence="10 17" id="KW-0520">NAD</keyword>
<dbReference type="PIRSF" id="PIRSF017184">
    <property type="entry name" value="Nnr"/>
    <property type="match status" value="1"/>
</dbReference>
<dbReference type="eggNOG" id="COG0062">
    <property type="taxonomic scope" value="Bacteria"/>
</dbReference>
<comment type="function">
    <text evidence="18">Catalyzes the epimerization of the S- and R-forms of NAD(P)HX, a damaged form of NAD(P)H that is a result of enzymatic or heat-dependent hydration. This is a prerequisite for the S-specific NAD(P)H-hydrate dehydratase to allow the repair of both epimers of NAD(P)HX.</text>
</comment>
<evidence type="ECO:0000256" key="17">
    <source>
        <dbReference type="HAMAP-Rule" id="MF_01965"/>
    </source>
</evidence>
<keyword evidence="12 17" id="KW-0456">Lyase</keyword>
<dbReference type="EMBL" id="ACJM01000001">
    <property type="protein sequence ID" value="EEG79001.1"/>
    <property type="molecule type" value="Genomic_DNA"/>
</dbReference>
<evidence type="ECO:0000256" key="13">
    <source>
        <dbReference type="ARBA" id="ARBA00023268"/>
    </source>
</evidence>
<reference evidence="22 23" key="1">
    <citation type="submission" date="2009-02" db="EMBL/GenBank/DDBJ databases">
        <title>Sequencing of the draft genome and assembly of Dethiobacter alkaliphilus AHT 1.</title>
        <authorList>
            <consortium name="US DOE Joint Genome Institute (JGI-PGF)"/>
            <person name="Lucas S."/>
            <person name="Copeland A."/>
            <person name="Lapidus A."/>
            <person name="Glavina del Rio T."/>
            <person name="Dalin E."/>
            <person name="Tice H."/>
            <person name="Bruce D."/>
            <person name="Goodwin L."/>
            <person name="Pitluck S."/>
            <person name="Larimer F."/>
            <person name="Land M.L."/>
            <person name="Hauser L."/>
            <person name="Muyzer G."/>
        </authorList>
    </citation>
    <scope>NUCLEOTIDE SEQUENCE [LARGE SCALE GENOMIC DNA]</scope>
    <source>
        <strain evidence="22 23">AHT 1</strain>
    </source>
</reference>
<keyword evidence="11 18" id="KW-0413">Isomerase</keyword>
<proteinExistence type="inferred from homology"/>
<gene>
    <name evidence="17" type="primary">nnrD</name>
    <name evidence="18" type="synonym">nnrE</name>
    <name evidence="22" type="ORF">DealDRAFT_0275</name>
</gene>
<dbReference type="RefSeq" id="WP_008514132.1">
    <property type="nucleotide sequence ID" value="NZ_ACJM01000001.1"/>
</dbReference>
<dbReference type="InterPro" id="IPR017953">
    <property type="entry name" value="Carbohydrate_kinase_pred_CS"/>
</dbReference>
<name>C0GCR6_DETAL</name>
<comment type="cofactor">
    <cofactor evidence="17">
        <name>Mg(2+)</name>
        <dbReference type="ChEBI" id="CHEBI:18420"/>
    </cofactor>
</comment>
<dbReference type="PANTHER" id="PTHR12592">
    <property type="entry name" value="ATP-DEPENDENT (S)-NAD(P)H-HYDRATE DEHYDRATASE FAMILY MEMBER"/>
    <property type="match status" value="1"/>
</dbReference>
<comment type="similarity">
    <text evidence="4 19">In the C-terminal section; belongs to the NnrD/CARKD family.</text>
</comment>
<comment type="catalytic activity">
    <reaction evidence="16 17 19">
        <text>(6S)-NADPHX + ADP = AMP + phosphate + NADPH + H(+)</text>
        <dbReference type="Rhea" id="RHEA:32235"/>
        <dbReference type="ChEBI" id="CHEBI:15378"/>
        <dbReference type="ChEBI" id="CHEBI:43474"/>
        <dbReference type="ChEBI" id="CHEBI:57783"/>
        <dbReference type="ChEBI" id="CHEBI:64076"/>
        <dbReference type="ChEBI" id="CHEBI:456215"/>
        <dbReference type="ChEBI" id="CHEBI:456216"/>
        <dbReference type="EC" id="4.2.1.136"/>
    </reaction>
</comment>
<comment type="subunit">
    <text evidence="17">Homotetramer.</text>
</comment>
<dbReference type="GO" id="GO:0110051">
    <property type="term" value="P:metabolite repair"/>
    <property type="evidence" value="ECO:0007669"/>
    <property type="project" value="TreeGrafter"/>
</dbReference>
<feature type="binding site" evidence="18">
    <location>
        <position position="57"/>
    </location>
    <ligand>
        <name>K(+)</name>
        <dbReference type="ChEBI" id="CHEBI:29103"/>
    </ligand>
</feature>
<evidence type="ECO:0000256" key="16">
    <source>
        <dbReference type="ARBA" id="ARBA00049209"/>
    </source>
</evidence>
<feature type="domain" description="YjeF C-terminal" evidence="20">
    <location>
        <begin position="225"/>
        <end position="507"/>
    </location>
</feature>
<keyword evidence="13" id="KW-0511">Multifunctional enzyme</keyword>
<dbReference type="NCBIfam" id="TIGR00196">
    <property type="entry name" value="yjeF_cterm"/>
    <property type="match status" value="1"/>
</dbReference>
<feature type="binding site" evidence="18">
    <location>
        <begin position="131"/>
        <end position="137"/>
    </location>
    <ligand>
        <name>(6S)-NADPHX</name>
        <dbReference type="ChEBI" id="CHEBI:64076"/>
    </ligand>
</feature>
<evidence type="ECO:0000256" key="12">
    <source>
        <dbReference type="ARBA" id="ARBA00023239"/>
    </source>
</evidence>
<evidence type="ECO:0000259" key="20">
    <source>
        <dbReference type="PROSITE" id="PS51383"/>
    </source>
</evidence>
<dbReference type="AlphaFoldDB" id="C0GCR6"/>
<keyword evidence="9 18" id="KW-0630">Potassium</keyword>
<feature type="binding site" evidence="18">
    <location>
        <begin position="56"/>
        <end position="60"/>
    </location>
    <ligand>
        <name>(6S)-NADPHX</name>
        <dbReference type="ChEBI" id="CHEBI:64076"/>
    </ligand>
</feature>
<dbReference type="Proteomes" id="UP000006443">
    <property type="component" value="Unassembled WGS sequence"/>
</dbReference>
<evidence type="ECO:0000256" key="19">
    <source>
        <dbReference type="PIRNR" id="PIRNR017184"/>
    </source>
</evidence>
<dbReference type="Pfam" id="PF01256">
    <property type="entry name" value="Carb_kinase"/>
    <property type="match status" value="1"/>
</dbReference>
<evidence type="ECO:0000256" key="15">
    <source>
        <dbReference type="ARBA" id="ARBA00048238"/>
    </source>
</evidence>
<dbReference type="GO" id="GO:0005524">
    <property type="term" value="F:ATP binding"/>
    <property type="evidence" value="ECO:0007669"/>
    <property type="project" value="UniProtKB-UniRule"/>
</dbReference>
<comment type="function">
    <text evidence="17">Catalyzes the dehydration of the S-form of NAD(P)HX at the expense of ADP, which is converted to AMP. Together with NAD(P)HX epimerase, which catalyzes the epimerization of the S- and R-forms, the enzyme allows the repair of both epimers of NAD(P)HX, a damaged form of NAD(P)H that is a result of enzymatic or heat-dependent hydration.</text>
</comment>
<dbReference type="InterPro" id="IPR029056">
    <property type="entry name" value="Ribokinase-like"/>
</dbReference>
<dbReference type="GO" id="GO:0052855">
    <property type="term" value="F:ADP-dependent NAD(P)H-hydrate dehydratase activity"/>
    <property type="evidence" value="ECO:0007669"/>
    <property type="project" value="UniProtKB-UniRule"/>
</dbReference>
<dbReference type="InterPro" id="IPR000631">
    <property type="entry name" value="CARKD"/>
</dbReference>
<feature type="binding site" evidence="18">
    <location>
        <position position="127"/>
    </location>
    <ligand>
        <name>K(+)</name>
        <dbReference type="ChEBI" id="CHEBI:29103"/>
    </ligand>
</feature>
<keyword evidence="8 17" id="KW-0521">NADP</keyword>
<dbReference type="Gene3D" id="3.40.1190.20">
    <property type="match status" value="1"/>
</dbReference>
<dbReference type="GO" id="GO:0046496">
    <property type="term" value="P:nicotinamide nucleotide metabolic process"/>
    <property type="evidence" value="ECO:0007669"/>
    <property type="project" value="UniProtKB-UniRule"/>
</dbReference>
<dbReference type="CDD" id="cd01171">
    <property type="entry name" value="YXKO-related"/>
    <property type="match status" value="1"/>
</dbReference>
<dbReference type="SUPFAM" id="SSF53613">
    <property type="entry name" value="Ribokinase-like"/>
    <property type="match status" value="1"/>
</dbReference>
<evidence type="ECO:0000256" key="1">
    <source>
        <dbReference type="ARBA" id="ARBA00000013"/>
    </source>
</evidence>
<dbReference type="STRING" id="555088.DealDRAFT_0275"/>
<dbReference type="eggNOG" id="COG0063">
    <property type="taxonomic scope" value="Bacteria"/>
</dbReference>
<dbReference type="GO" id="GO:0052856">
    <property type="term" value="F:NAD(P)HX epimerase activity"/>
    <property type="evidence" value="ECO:0007669"/>
    <property type="project" value="UniProtKB-UniRule"/>
</dbReference>
<dbReference type="PANTHER" id="PTHR12592:SF0">
    <property type="entry name" value="ATP-DEPENDENT (S)-NAD(P)H-HYDRATE DEHYDRATASE"/>
    <property type="match status" value="1"/>
</dbReference>
<keyword evidence="23" id="KW-1185">Reference proteome</keyword>
<feature type="binding site" evidence="17">
    <location>
        <position position="448"/>
    </location>
    <ligand>
        <name>(6S)-NADPHX</name>
        <dbReference type="ChEBI" id="CHEBI:64076"/>
    </ligand>
</feature>
<evidence type="ECO:0000256" key="11">
    <source>
        <dbReference type="ARBA" id="ARBA00023235"/>
    </source>
</evidence>
<comment type="catalytic activity">
    <reaction evidence="2 18 19">
        <text>(6R)-NADPHX = (6S)-NADPHX</text>
        <dbReference type="Rhea" id="RHEA:32227"/>
        <dbReference type="ChEBI" id="CHEBI:64076"/>
        <dbReference type="ChEBI" id="CHEBI:64077"/>
        <dbReference type="EC" id="5.1.99.6"/>
    </reaction>
</comment>
<comment type="catalytic activity">
    <reaction evidence="15 17 19">
        <text>(6S)-NADHX + ADP = AMP + phosphate + NADH + H(+)</text>
        <dbReference type="Rhea" id="RHEA:32223"/>
        <dbReference type="ChEBI" id="CHEBI:15378"/>
        <dbReference type="ChEBI" id="CHEBI:43474"/>
        <dbReference type="ChEBI" id="CHEBI:57945"/>
        <dbReference type="ChEBI" id="CHEBI:64074"/>
        <dbReference type="ChEBI" id="CHEBI:456215"/>
        <dbReference type="ChEBI" id="CHEBI:456216"/>
        <dbReference type="EC" id="4.2.1.136"/>
    </reaction>
</comment>
<dbReference type="SUPFAM" id="SSF64153">
    <property type="entry name" value="YjeF N-terminal domain-like"/>
    <property type="match status" value="1"/>
</dbReference>
<dbReference type="Pfam" id="PF03853">
    <property type="entry name" value="YjeF_N"/>
    <property type="match status" value="1"/>
</dbReference>
<evidence type="ECO:0000256" key="18">
    <source>
        <dbReference type="HAMAP-Rule" id="MF_01966"/>
    </source>
</evidence>
<keyword evidence="5 18" id="KW-0479">Metal-binding</keyword>
<evidence type="ECO:0000256" key="10">
    <source>
        <dbReference type="ARBA" id="ARBA00023027"/>
    </source>
</evidence>
<protein>
    <recommendedName>
        <fullName evidence="19">Bifunctional NAD(P)H-hydrate repair enzyme</fullName>
    </recommendedName>
    <alternativeName>
        <fullName evidence="19">Nicotinamide nucleotide repair protein</fullName>
    </alternativeName>
    <domain>
        <recommendedName>
            <fullName evidence="19">ADP-dependent (S)-NAD(P)H-hydrate dehydratase</fullName>
            <ecNumber evidence="19">4.2.1.136</ecNumber>
        </recommendedName>
        <alternativeName>
            <fullName evidence="19">ADP-dependent NAD(P)HX dehydratase</fullName>
        </alternativeName>
    </domain>
    <domain>
        <recommendedName>
            <fullName evidence="19">NAD(P)H-hydrate epimerase</fullName>
            <ecNumber evidence="19">5.1.99.6</ecNumber>
        </recommendedName>
    </domain>
</protein>
<organism evidence="22 23">
    <name type="scientific">Dethiobacter alkaliphilus AHT 1</name>
    <dbReference type="NCBI Taxonomy" id="555088"/>
    <lineage>
        <taxon>Bacteria</taxon>
        <taxon>Bacillati</taxon>
        <taxon>Bacillota</taxon>
        <taxon>Dethiobacteria</taxon>
        <taxon>Dethiobacterales</taxon>
        <taxon>Dethiobacteraceae</taxon>
        <taxon>Dethiobacter</taxon>
    </lineage>
</organism>
<feature type="binding site" evidence="17">
    <location>
        <position position="331"/>
    </location>
    <ligand>
        <name>(6S)-NADPHX</name>
        <dbReference type="ChEBI" id="CHEBI:64076"/>
    </ligand>
</feature>
<keyword evidence="7 17" id="KW-0067">ATP-binding</keyword>
<dbReference type="GO" id="GO:0016301">
    <property type="term" value="F:kinase activity"/>
    <property type="evidence" value="ECO:0007669"/>
    <property type="project" value="UniProtKB-KW"/>
</dbReference>
<evidence type="ECO:0000256" key="5">
    <source>
        <dbReference type="ARBA" id="ARBA00022723"/>
    </source>
</evidence>
<feature type="binding site" evidence="17">
    <location>
        <begin position="419"/>
        <end position="423"/>
    </location>
    <ligand>
        <name>AMP</name>
        <dbReference type="ChEBI" id="CHEBI:456215"/>
    </ligand>
</feature>
<evidence type="ECO:0000256" key="6">
    <source>
        <dbReference type="ARBA" id="ARBA00022741"/>
    </source>
</evidence>
<dbReference type="Gene3D" id="3.40.50.10260">
    <property type="entry name" value="YjeF N-terminal domain"/>
    <property type="match status" value="1"/>
</dbReference>
<comment type="function">
    <text evidence="14 19">Bifunctional enzyme that catalyzes the epimerization of the S- and R-forms of NAD(P)HX and the dehydration of the S-form of NAD(P)HX at the expense of ADP, which is converted to AMP. This allows the repair of both epimers of NAD(P)HX, a damaged form of NAD(P)H that is a result of enzymatic or heat-dependent hydration.</text>
</comment>
<comment type="cofactor">
    <cofactor evidence="18 19">
        <name>K(+)</name>
        <dbReference type="ChEBI" id="CHEBI:29103"/>
    </cofactor>
    <text evidence="18 19">Binds 1 potassium ion per subunit.</text>
</comment>
<sequence>MDIVTAAQMQEIDRRAIEEYKIPGVVLMENAGLRLVEAINRLGCGPRIVVVAGKGNNGGDGFVVARHLSPHKNLTVWTTADTSEYRGDALINLNILHKLEIPCTNLRQDHALAALEAELAAADLVVDALLGTGVTREVDSFYADIIRLINKAPAPVLAVDIPSGISADTGQVLGEAVQADFTVTFALPKRGLLLFPGAGHAGRLEIADIGIPRPLLTGHGLAMLTKEQVASALPGRPANTHKGTFGSALLLAGSRGMSGAATLSARAALRGGCGLVFAATPQSVQPMVASQVAEAITMPLPENEAGRLHASALPLLRERWQSCRSLAVGPGLAEDEETLWLLAGIMAECQLPVVLDAGALNLLAKKPQLMDGRKAPVILTPHPGEAARLLDTTVSQVESHRLQAARELCTAYRSTVVLKGAHTLVATEDEVFLNVTGNSGMASAGSGDVLTGLLVSLLAQGMSTHKAACAAVYLHGLAADLAVENISKAALVAGDIIDHISLAYLQTEKIHM</sequence>
<evidence type="ECO:0000256" key="3">
    <source>
        <dbReference type="ARBA" id="ARBA00006001"/>
    </source>
</evidence>
<evidence type="ECO:0000256" key="8">
    <source>
        <dbReference type="ARBA" id="ARBA00022857"/>
    </source>
</evidence>
<dbReference type="InterPro" id="IPR004443">
    <property type="entry name" value="YjeF_N_dom"/>
</dbReference>
<evidence type="ECO:0000256" key="7">
    <source>
        <dbReference type="ARBA" id="ARBA00022840"/>
    </source>
</evidence>
<comment type="catalytic activity">
    <reaction evidence="1 18 19">
        <text>(6R)-NADHX = (6S)-NADHX</text>
        <dbReference type="Rhea" id="RHEA:32215"/>
        <dbReference type="ChEBI" id="CHEBI:64074"/>
        <dbReference type="ChEBI" id="CHEBI:64075"/>
        <dbReference type="EC" id="5.1.99.6"/>
    </reaction>
</comment>
<dbReference type="GO" id="GO:0046872">
    <property type="term" value="F:metal ion binding"/>
    <property type="evidence" value="ECO:0007669"/>
    <property type="project" value="UniProtKB-UniRule"/>
</dbReference>
<keyword evidence="6 17" id="KW-0547">Nucleotide-binding</keyword>
<keyword evidence="22" id="KW-0808">Transferase</keyword>
<feature type="binding site" evidence="18">
    <location>
        <position position="160"/>
    </location>
    <ligand>
        <name>(6S)-NADPHX</name>
        <dbReference type="ChEBI" id="CHEBI:64076"/>
    </ligand>
</feature>
<dbReference type="InterPro" id="IPR030677">
    <property type="entry name" value="Nnr"/>
</dbReference>
<comment type="similarity">
    <text evidence="17">Belongs to the NnrD/CARKD family.</text>
</comment>
<evidence type="ECO:0000259" key="21">
    <source>
        <dbReference type="PROSITE" id="PS51385"/>
    </source>
</evidence>
<evidence type="ECO:0000256" key="2">
    <source>
        <dbReference type="ARBA" id="ARBA00000909"/>
    </source>
</evidence>
<comment type="similarity">
    <text evidence="18">Belongs to the NnrE/AIBP family.</text>
</comment>
<dbReference type="HAMAP" id="MF_01966">
    <property type="entry name" value="NADHX_epimerase"/>
    <property type="match status" value="1"/>
</dbReference>
<evidence type="ECO:0000313" key="23">
    <source>
        <dbReference type="Proteomes" id="UP000006443"/>
    </source>
</evidence>
<comment type="similarity">
    <text evidence="3 19">In the N-terminal section; belongs to the NnrE/AIBP family.</text>
</comment>
<dbReference type="HAMAP" id="MF_01965">
    <property type="entry name" value="NADHX_dehydratase"/>
    <property type="match status" value="1"/>
</dbReference>
<dbReference type="EC" id="4.2.1.136" evidence="19"/>
<feature type="domain" description="YjeF N-terminal" evidence="21">
    <location>
        <begin position="9"/>
        <end position="217"/>
    </location>
</feature>
<evidence type="ECO:0000256" key="14">
    <source>
        <dbReference type="ARBA" id="ARBA00025153"/>
    </source>
</evidence>
<comment type="caution">
    <text evidence="22">The sequence shown here is derived from an EMBL/GenBank/DDBJ whole genome shotgun (WGS) entry which is preliminary data.</text>
</comment>
<dbReference type="PROSITE" id="PS51383">
    <property type="entry name" value="YJEF_C_3"/>
    <property type="match status" value="1"/>
</dbReference>
<dbReference type="NCBIfam" id="TIGR00197">
    <property type="entry name" value="yjeF_nterm"/>
    <property type="match status" value="1"/>
</dbReference>
<evidence type="ECO:0000256" key="4">
    <source>
        <dbReference type="ARBA" id="ARBA00009524"/>
    </source>
</evidence>
<dbReference type="InterPro" id="IPR036652">
    <property type="entry name" value="YjeF_N_dom_sf"/>
</dbReference>
<feature type="binding site" evidence="17">
    <location>
        <position position="260"/>
    </location>
    <ligand>
        <name>(6S)-NADPHX</name>
        <dbReference type="ChEBI" id="CHEBI:64076"/>
    </ligand>
</feature>
<evidence type="ECO:0000313" key="22">
    <source>
        <dbReference type="EMBL" id="EEG79001.1"/>
    </source>
</evidence>
<dbReference type="EC" id="5.1.99.6" evidence="19"/>
<dbReference type="PROSITE" id="PS51385">
    <property type="entry name" value="YJEF_N"/>
    <property type="match status" value="1"/>
</dbReference>
<dbReference type="OrthoDB" id="9806925at2"/>
<feature type="binding site" evidence="17">
    <location>
        <position position="447"/>
    </location>
    <ligand>
        <name>AMP</name>
        <dbReference type="ChEBI" id="CHEBI:456215"/>
    </ligand>
</feature>
<accession>C0GCR6</accession>
<keyword evidence="22" id="KW-0418">Kinase</keyword>
<dbReference type="PROSITE" id="PS01050">
    <property type="entry name" value="YJEF_C_2"/>
    <property type="match status" value="1"/>
</dbReference>
<feature type="binding site" evidence="18">
    <location>
        <position position="163"/>
    </location>
    <ligand>
        <name>K(+)</name>
        <dbReference type="ChEBI" id="CHEBI:29103"/>
    </ligand>
</feature>
<feature type="binding site" evidence="17">
    <location>
        <position position="382"/>
    </location>
    <ligand>
        <name>(6S)-NADPHX</name>
        <dbReference type="ChEBI" id="CHEBI:64076"/>
    </ligand>
</feature>